<evidence type="ECO:0000313" key="2">
    <source>
        <dbReference type="Proteomes" id="UP000029585"/>
    </source>
</evidence>
<organism evidence="1 2">
    <name type="scientific">Flavonifractor plautii 1_3_50AFAA</name>
    <dbReference type="NCBI Taxonomy" id="742738"/>
    <lineage>
        <taxon>Bacteria</taxon>
        <taxon>Bacillati</taxon>
        <taxon>Bacillota</taxon>
        <taxon>Clostridia</taxon>
        <taxon>Eubacteriales</taxon>
        <taxon>Oscillospiraceae</taxon>
        <taxon>Flavonifractor</taxon>
    </lineage>
</organism>
<dbReference type="Proteomes" id="UP000029585">
    <property type="component" value="Unassembled WGS sequence"/>
</dbReference>
<name>A0A096B744_FLAPL</name>
<protein>
    <submittedName>
        <fullName evidence="1">Uncharacterized protein</fullName>
    </submittedName>
</protein>
<reference evidence="1 2" key="1">
    <citation type="submission" date="2011-08" db="EMBL/GenBank/DDBJ databases">
        <title>The Genome Sequence of Clostridium orbiscindens 1_3_50AFAA.</title>
        <authorList>
            <consortium name="The Broad Institute Genome Sequencing Platform"/>
            <person name="Earl A."/>
            <person name="Ward D."/>
            <person name="Feldgarden M."/>
            <person name="Gevers D."/>
            <person name="Daigneault M."/>
            <person name="Strauss J."/>
            <person name="Allen-Vercoe E."/>
            <person name="Young S.K."/>
            <person name="Zeng Q."/>
            <person name="Gargeya S."/>
            <person name="Fitzgerald M."/>
            <person name="Haas B."/>
            <person name="Abouelleil A."/>
            <person name="Alvarado L."/>
            <person name="Arachchi H.M."/>
            <person name="Berlin A."/>
            <person name="Brown A."/>
            <person name="Chapman S.B."/>
            <person name="Chen Z."/>
            <person name="Dunbar C."/>
            <person name="Freedman E."/>
            <person name="Gearin G."/>
            <person name="Gellesch M."/>
            <person name="Goldberg J."/>
            <person name="Griggs A."/>
            <person name="Gujja S."/>
            <person name="Heiman D."/>
            <person name="Howarth C."/>
            <person name="Larson L."/>
            <person name="Lui A."/>
            <person name="MacDonald P.J.P."/>
            <person name="Montmayeur A."/>
            <person name="Murphy C."/>
            <person name="Neiman D."/>
            <person name="Pearson M."/>
            <person name="Priest M."/>
            <person name="Roberts A."/>
            <person name="Saif S."/>
            <person name="Shea T."/>
            <person name="Shenoy N."/>
            <person name="Sisk P."/>
            <person name="Stolte C."/>
            <person name="Sykes S."/>
            <person name="Wortman J."/>
            <person name="Nusbaum C."/>
            <person name="Birren B."/>
        </authorList>
    </citation>
    <scope>NUCLEOTIDE SEQUENCE [LARGE SCALE GENOMIC DNA]</scope>
    <source>
        <strain evidence="1 2">1_3_50AFAA</strain>
    </source>
</reference>
<gene>
    <name evidence="1" type="ORF">HMPREF9460_02117</name>
</gene>
<dbReference type="EMBL" id="ADLO01000061">
    <property type="protein sequence ID" value="KGF55233.1"/>
    <property type="molecule type" value="Genomic_DNA"/>
</dbReference>
<keyword evidence="2" id="KW-1185">Reference proteome</keyword>
<comment type="caution">
    <text evidence="1">The sequence shown here is derived from an EMBL/GenBank/DDBJ whole genome shotgun (WGS) entry which is preliminary data.</text>
</comment>
<proteinExistence type="predicted"/>
<dbReference type="AlphaFoldDB" id="A0A096B744"/>
<sequence>MWASTPTISRLFEIYPAGLFLQHGLDQLRNVSTRRPPCGWPHGAPKRLFYLLGQTKFARHQGFARRAKRLYARCAPRGGVRISPQINAAGLLLQHGLDQLRDMRARRSPCGWPHGAPPSVSFICSGELNSPGIKVLPAGQNACTRNARPVEAGGRISPQINAAGLFLQHGLDQLRNVRARLHRGGTLAVDVGDHRALGLRYADVGLVGQVG</sequence>
<accession>A0A096B744</accession>
<dbReference type="HOGENOM" id="CLU_1303133_0_0_9"/>
<evidence type="ECO:0000313" key="1">
    <source>
        <dbReference type="EMBL" id="KGF55233.1"/>
    </source>
</evidence>